<dbReference type="PANTHER" id="PTHR42749:SF1">
    <property type="entry name" value="CELL SHAPE-DETERMINING PROTEIN MREB"/>
    <property type="match status" value="1"/>
</dbReference>
<protein>
    <recommendedName>
        <fullName evidence="3">Hsp70 protein</fullName>
    </recommendedName>
</protein>
<proteinExistence type="predicted"/>
<dbReference type="Gene3D" id="3.30.420.40">
    <property type="match status" value="2"/>
</dbReference>
<dbReference type="STRING" id="576137.A0A1L7WC85"/>
<dbReference type="Proteomes" id="UP000184330">
    <property type="component" value="Unassembled WGS sequence"/>
</dbReference>
<dbReference type="InterPro" id="IPR043129">
    <property type="entry name" value="ATPase_NBD"/>
</dbReference>
<keyword evidence="2" id="KW-1185">Reference proteome</keyword>
<evidence type="ECO:0008006" key="3">
    <source>
        <dbReference type="Google" id="ProtNLM"/>
    </source>
</evidence>
<dbReference type="EMBL" id="FJOG01000001">
    <property type="protein sequence ID" value="CZR50401.1"/>
    <property type="molecule type" value="Genomic_DNA"/>
</dbReference>
<sequence>MSARGGPVDVIVGIDIGLTCTGMERSPRDRNPRHAAMAKVSLGIAVYVNQAGWNGKPAVIQQWPGLKASRIPINANKVPTKVGYKAGEIGIDSWGFECPAPENIPPGSAVKDLFKFHLDNSFVGRKFQRSPQNAPKIENVKMWYIDFLTCLHTHIIRFLRERLRIDVNSTPTEFIFSIPTSWNESDLMVRCFRELVHAAGFEKAGNVIMELTEGEASAVFTAKHLGHKFQEGEVFIVCDAGGGTTDMCVLNVKSAQEETVELENLDDPQDQLRGIRGLPEDLIRRLAHQVTRGAFQTLKTGFGNPEVDLLKIHKLAVPNLDQQIVLSREELKAMFDSQIQQIIVFIKHQVDSLRSCRPNVILAVWKPCLILSGGLGSSKYVQDVIVKHFGDLRVLFAPDPNDLPLAVCKGLVIDRLQHFSCHMPVIPIRSSKASYGILCREIHNGKKHSGQPSTKNQLDGKKYARKQIDWLVRKGENPVRGGCVKRTYSLILDDNTTTSSWGFSIVCSTLEADSLPAFLGGKSGGASVLCHVISDPDADLPDGVSFQRRALLMRRISYSRIDCELSATIGVGKMEFTLKIFGEGEDTSQELKVRWEDSTRTAGRELDGLIRTT</sequence>
<dbReference type="AlphaFoldDB" id="A0A1L7WC85"/>
<dbReference type="SUPFAM" id="SSF53067">
    <property type="entry name" value="Actin-like ATPase domain"/>
    <property type="match status" value="1"/>
</dbReference>
<organism evidence="1 2">
    <name type="scientific">Phialocephala subalpina</name>
    <dbReference type="NCBI Taxonomy" id="576137"/>
    <lineage>
        <taxon>Eukaryota</taxon>
        <taxon>Fungi</taxon>
        <taxon>Dikarya</taxon>
        <taxon>Ascomycota</taxon>
        <taxon>Pezizomycotina</taxon>
        <taxon>Leotiomycetes</taxon>
        <taxon>Helotiales</taxon>
        <taxon>Mollisiaceae</taxon>
        <taxon>Phialocephala</taxon>
        <taxon>Phialocephala fortinii species complex</taxon>
    </lineage>
</organism>
<evidence type="ECO:0000313" key="2">
    <source>
        <dbReference type="Proteomes" id="UP000184330"/>
    </source>
</evidence>
<evidence type="ECO:0000313" key="1">
    <source>
        <dbReference type="EMBL" id="CZR50401.1"/>
    </source>
</evidence>
<dbReference type="PANTHER" id="PTHR42749">
    <property type="entry name" value="CELL SHAPE-DETERMINING PROTEIN MREB"/>
    <property type="match status" value="1"/>
</dbReference>
<name>A0A1L7WC85_9HELO</name>
<dbReference type="Gene3D" id="3.90.640.10">
    <property type="entry name" value="Actin, Chain A, domain 4"/>
    <property type="match status" value="1"/>
</dbReference>
<dbReference type="OrthoDB" id="2394218at2759"/>
<gene>
    <name evidence="1" type="ORF">PAC_00273</name>
</gene>
<reference evidence="1 2" key="1">
    <citation type="submission" date="2016-03" db="EMBL/GenBank/DDBJ databases">
        <authorList>
            <person name="Ploux O."/>
        </authorList>
    </citation>
    <scope>NUCLEOTIDE SEQUENCE [LARGE SCALE GENOMIC DNA]</scope>
    <source>
        <strain evidence="1 2">UAMH 11012</strain>
    </source>
</reference>
<dbReference type="CDD" id="cd10170">
    <property type="entry name" value="ASKHA_NBD_HSP70"/>
    <property type="match status" value="1"/>
</dbReference>
<accession>A0A1L7WC85</accession>